<keyword evidence="2" id="KW-0472">Membrane</keyword>
<evidence type="ECO:0000256" key="1">
    <source>
        <dbReference type="SAM" id="MobiDB-lite"/>
    </source>
</evidence>
<feature type="transmembrane region" description="Helical" evidence="2">
    <location>
        <begin position="44"/>
        <end position="63"/>
    </location>
</feature>
<dbReference type="SUPFAM" id="SSF82866">
    <property type="entry name" value="Multidrug efflux transporter AcrB transmembrane domain"/>
    <property type="match status" value="1"/>
</dbReference>
<name>A0A1F2WQD9_9ACTN</name>
<feature type="compositionally biased region" description="Polar residues" evidence="1">
    <location>
        <begin position="1"/>
        <end position="14"/>
    </location>
</feature>
<feature type="transmembrane region" description="Helical" evidence="2">
    <location>
        <begin position="110"/>
        <end position="129"/>
    </location>
</feature>
<protein>
    <submittedName>
        <fullName evidence="3">Uncharacterized protein</fullName>
    </submittedName>
</protein>
<keyword evidence="2" id="KW-0812">Transmembrane</keyword>
<evidence type="ECO:0000256" key="2">
    <source>
        <dbReference type="SAM" id="Phobius"/>
    </source>
</evidence>
<accession>A0A1F2WQD9</accession>
<evidence type="ECO:0000313" key="3">
    <source>
        <dbReference type="EMBL" id="OFW59098.1"/>
    </source>
</evidence>
<feature type="transmembrane region" description="Helical" evidence="2">
    <location>
        <begin position="144"/>
        <end position="164"/>
    </location>
</feature>
<sequence length="175" mass="18713">MNGFNENGTNSTGGMQPPPPPPPYAQYQTGGGFRDRLKAEREETIALFAGSLGGLLIIISSFFRWMRDSSSWGRSSASSTSFSGFMLILGLALLIGVVIAYFWRERLAGGIFSILISSPLSLVGSFFAISQSDPTSGLSVGPGAYLSFTGSLLGLLAGLLFLSIRKRENMMIRKG</sequence>
<dbReference type="Proteomes" id="UP000177876">
    <property type="component" value="Unassembled WGS sequence"/>
</dbReference>
<organism evidence="3 4">
    <name type="scientific">Candidatus Solincola sediminis</name>
    <dbReference type="NCBI Taxonomy" id="1797199"/>
    <lineage>
        <taxon>Bacteria</taxon>
        <taxon>Bacillati</taxon>
        <taxon>Actinomycetota</taxon>
        <taxon>Candidatus Geothermincolia</taxon>
        <taxon>Candidatus Geothermincolales</taxon>
        <taxon>Candidatus Geothermincolaceae</taxon>
        <taxon>Candidatus Solincola</taxon>
    </lineage>
</organism>
<dbReference type="AlphaFoldDB" id="A0A1F2WQD9"/>
<feature type="transmembrane region" description="Helical" evidence="2">
    <location>
        <begin position="83"/>
        <end position="103"/>
    </location>
</feature>
<comment type="caution">
    <text evidence="3">The sequence shown here is derived from an EMBL/GenBank/DDBJ whole genome shotgun (WGS) entry which is preliminary data.</text>
</comment>
<keyword evidence="2" id="KW-1133">Transmembrane helix</keyword>
<dbReference type="EMBL" id="MELK01000018">
    <property type="protein sequence ID" value="OFW59098.1"/>
    <property type="molecule type" value="Genomic_DNA"/>
</dbReference>
<proteinExistence type="predicted"/>
<gene>
    <name evidence="3" type="ORF">A2Y75_05055</name>
</gene>
<evidence type="ECO:0000313" key="4">
    <source>
        <dbReference type="Proteomes" id="UP000177876"/>
    </source>
</evidence>
<feature type="region of interest" description="Disordered" evidence="1">
    <location>
        <begin position="1"/>
        <end position="29"/>
    </location>
</feature>
<reference evidence="3 4" key="1">
    <citation type="journal article" date="2016" name="Nat. Commun.">
        <title>Thousands of microbial genomes shed light on interconnected biogeochemical processes in an aquifer system.</title>
        <authorList>
            <person name="Anantharaman K."/>
            <person name="Brown C.T."/>
            <person name="Hug L.A."/>
            <person name="Sharon I."/>
            <person name="Castelle C.J."/>
            <person name="Probst A.J."/>
            <person name="Thomas B.C."/>
            <person name="Singh A."/>
            <person name="Wilkins M.J."/>
            <person name="Karaoz U."/>
            <person name="Brodie E.L."/>
            <person name="Williams K.H."/>
            <person name="Hubbard S.S."/>
            <person name="Banfield J.F."/>
        </authorList>
    </citation>
    <scope>NUCLEOTIDE SEQUENCE [LARGE SCALE GENOMIC DNA]</scope>
</reference>